<name>A0ABV6U1K9_9ACTN</name>
<accession>A0ABV6U1K9</accession>
<organism evidence="1 2">
    <name type="scientific">Sphaerimonospora cavernae</name>
    <dbReference type="NCBI Taxonomy" id="1740611"/>
    <lineage>
        <taxon>Bacteria</taxon>
        <taxon>Bacillati</taxon>
        <taxon>Actinomycetota</taxon>
        <taxon>Actinomycetes</taxon>
        <taxon>Streptosporangiales</taxon>
        <taxon>Streptosporangiaceae</taxon>
        <taxon>Sphaerimonospora</taxon>
    </lineage>
</organism>
<dbReference type="EMBL" id="JBHMQT010000012">
    <property type="protein sequence ID" value="MFC0862293.1"/>
    <property type="molecule type" value="Genomic_DNA"/>
</dbReference>
<comment type="caution">
    <text evidence="1">The sequence shown here is derived from an EMBL/GenBank/DDBJ whole genome shotgun (WGS) entry which is preliminary data.</text>
</comment>
<proteinExistence type="predicted"/>
<evidence type="ECO:0000313" key="2">
    <source>
        <dbReference type="Proteomes" id="UP001589870"/>
    </source>
</evidence>
<evidence type="ECO:0000313" key="1">
    <source>
        <dbReference type="EMBL" id="MFC0862293.1"/>
    </source>
</evidence>
<gene>
    <name evidence="1" type="ORF">ACFHYQ_08290</name>
</gene>
<reference evidence="1 2" key="1">
    <citation type="submission" date="2024-09" db="EMBL/GenBank/DDBJ databases">
        <authorList>
            <person name="Sun Q."/>
            <person name="Mori K."/>
        </authorList>
    </citation>
    <scope>NUCLEOTIDE SEQUENCE [LARGE SCALE GENOMIC DNA]</scope>
    <source>
        <strain evidence="1 2">TBRC 1851</strain>
    </source>
</reference>
<protein>
    <submittedName>
        <fullName evidence="1">Uncharacterized protein</fullName>
    </submittedName>
</protein>
<dbReference type="Proteomes" id="UP001589870">
    <property type="component" value="Unassembled WGS sequence"/>
</dbReference>
<dbReference type="RefSeq" id="WP_394300507.1">
    <property type="nucleotide sequence ID" value="NZ_JBHMQT010000012.1"/>
</dbReference>
<keyword evidence="2" id="KW-1185">Reference proteome</keyword>
<sequence length="50" mass="5660">MTYVAEPCTRVMHGFLDALTTGDPDRIAARVTGDFQRDGEDFRCRVREAL</sequence>